<sequence>MFCFWRFGRLDRQNGATCSGRSVSVPFVVVDVLRSQILIDVGNVSLSKCPANLA</sequence>
<organism evidence="1 2">
    <name type="scientific">Dichanthelium oligosanthes</name>
    <dbReference type="NCBI Taxonomy" id="888268"/>
    <lineage>
        <taxon>Eukaryota</taxon>
        <taxon>Viridiplantae</taxon>
        <taxon>Streptophyta</taxon>
        <taxon>Embryophyta</taxon>
        <taxon>Tracheophyta</taxon>
        <taxon>Spermatophyta</taxon>
        <taxon>Magnoliopsida</taxon>
        <taxon>Liliopsida</taxon>
        <taxon>Poales</taxon>
        <taxon>Poaceae</taxon>
        <taxon>PACMAD clade</taxon>
        <taxon>Panicoideae</taxon>
        <taxon>Panicodae</taxon>
        <taxon>Paniceae</taxon>
        <taxon>Dichantheliinae</taxon>
        <taxon>Dichanthelium</taxon>
    </lineage>
</organism>
<evidence type="ECO:0000313" key="1">
    <source>
        <dbReference type="EMBL" id="OEL21948.1"/>
    </source>
</evidence>
<proteinExistence type="predicted"/>
<gene>
    <name evidence="1" type="ORF">BAE44_0017034</name>
</gene>
<reference evidence="1 2" key="1">
    <citation type="submission" date="2016-09" db="EMBL/GenBank/DDBJ databases">
        <title>The draft genome of Dichanthelium oligosanthes: A C3 panicoid grass species.</title>
        <authorList>
            <person name="Studer A.J."/>
            <person name="Schnable J.C."/>
            <person name="Brutnell T.P."/>
        </authorList>
    </citation>
    <scope>NUCLEOTIDE SEQUENCE [LARGE SCALE GENOMIC DNA]</scope>
    <source>
        <strain evidence="2">cv. Kellogg 1175</strain>
        <tissue evidence="1">Leaf</tissue>
    </source>
</reference>
<dbReference type="Proteomes" id="UP000095767">
    <property type="component" value="Unassembled WGS sequence"/>
</dbReference>
<accession>A0A1E5V9Y3</accession>
<keyword evidence="2" id="KW-1185">Reference proteome</keyword>
<evidence type="ECO:0000313" key="2">
    <source>
        <dbReference type="Proteomes" id="UP000095767"/>
    </source>
</evidence>
<name>A0A1E5V9Y3_9POAL</name>
<protein>
    <submittedName>
        <fullName evidence="1">Uncharacterized protein</fullName>
    </submittedName>
</protein>
<comment type="caution">
    <text evidence="1">The sequence shown here is derived from an EMBL/GenBank/DDBJ whole genome shotgun (WGS) entry which is preliminary data.</text>
</comment>
<dbReference type="AlphaFoldDB" id="A0A1E5V9Y3"/>
<dbReference type="EMBL" id="LWDX02046766">
    <property type="protein sequence ID" value="OEL21948.1"/>
    <property type="molecule type" value="Genomic_DNA"/>
</dbReference>